<evidence type="ECO:0000313" key="1">
    <source>
        <dbReference type="EMBL" id="EFA76189.1"/>
    </source>
</evidence>
<dbReference type="Proteomes" id="UP000001396">
    <property type="component" value="Unassembled WGS sequence"/>
</dbReference>
<protein>
    <submittedName>
        <fullName evidence="1">Uncharacterized protein</fullName>
    </submittedName>
</protein>
<dbReference type="FunCoup" id="D3BR03">
    <property type="interactions" value="805"/>
</dbReference>
<sequence length="564" mass="64096">MKIKWKLQLNSTVQTVYWQNITTFEKPTIICLTGRCVDNDSTSTTTTTTTTTTTDSLIDKLNVITLDNLESSNNQSSSIPNTTTDVIPYSQIDIVQFLLNYDITSIDQLYSNLTTVNVMTMILRYFEDGEKQYQQQKSAEFNIRAGERHVKILVTNLEGAIAIIQIPLHMIDRWSNLIANQESLYSECIFTNLSYVDSIRVPCFSEFGSILQHYIAPSLRPTSDTFNCTILSVREDSNFLLRPHIDDGTIYKPDSAILSLSELPLNDSIVSLFWHRLNVQAVVEHVHVDRELITIFITSLNQPNTDNGDSNNSVGNLNSVGVVVRRENLFDHIEHLNQIQPGVSLIFQDIYVQPPSQPRPAIPLLVMDKFSQIFKTETLELTGVPMNSGVNTYVLGQPQEFISLIDLPNGLLPYYQSIVNIDGVIIDCNKTEFLYRGCLECQCEVAEFQGDQVLGYDKEKFFCSKCRQLVDSELMVELRLVIKIDNWTIHLKINNIYCSEIFEFPLEHKVEKEQQYTEQLSSLVGKNININGILTPTTTENEYSEKTAIFNIEAISCPNIYQIA</sequence>
<accession>D3BR03</accession>
<gene>
    <name evidence="1" type="ORF">PPL_10406</name>
</gene>
<keyword evidence="2" id="KW-1185">Reference proteome</keyword>
<proteinExistence type="predicted"/>
<dbReference type="GeneID" id="31365875"/>
<dbReference type="AlphaFoldDB" id="D3BR03"/>
<dbReference type="EMBL" id="ADBJ01000049">
    <property type="protein sequence ID" value="EFA76189.1"/>
    <property type="molecule type" value="Genomic_DNA"/>
</dbReference>
<dbReference type="InParanoid" id="D3BR03"/>
<organism evidence="1 2">
    <name type="scientific">Heterostelium pallidum (strain ATCC 26659 / Pp 5 / PN500)</name>
    <name type="common">Cellular slime mold</name>
    <name type="synonym">Polysphondylium pallidum</name>
    <dbReference type="NCBI Taxonomy" id="670386"/>
    <lineage>
        <taxon>Eukaryota</taxon>
        <taxon>Amoebozoa</taxon>
        <taxon>Evosea</taxon>
        <taxon>Eumycetozoa</taxon>
        <taxon>Dictyostelia</taxon>
        <taxon>Acytosteliales</taxon>
        <taxon>Acytosteliaceae</taxon>
        <taxon>Heterostelium</taxon>
    </lineage>
</organism>
<name>D3BR03_HETP5</name>
<comment type="caution">
    <text evidence="1">The sequence shown here is derived from an EMBL/GenBank/DDBJ whole genome shotgun (WGS) entry which is preliminary data.</text>
</comment>
<evidence type="ECO:0000313" key="2">
    <source>
        <dbReference type="Proteomes" id="UP000001396"/>
    </source>
</evidence>
<reference evidence="1 2" key="1">
    <citation type="journal article" date="2011" name="Genome Res.">
        <title>Phylogeny-wide analysis of social amoeba genomes highlights ancient origins for complex intercellular communication.</title>
        <authorList>
            <person name="Heidel A.J."/>
            <person name="Lawal H.M."/>
            <person name="Felder M."/>
            <person name="Schilde C."/>
            <person name="Helps N.R."/>
            <person name="Tunggal B."/>
            <person name="Rivero F."/>
            <person name="John U."/>
            <person name="Schleicher M."/>
            <person name="Eichinger L."/>
            <person name="Platzer M."/>
            <person name="Noegel A.A."/>
            <person name="Schaap P."/>
            <person name="Gloeckner G."/>
        </authorList>
    </citation>
    <scope>NUCLEOTIDE SEQUENCE [LARGE SCALE GENOMIC DNA]</scope>
    <source>
        <strain evidence="2">ATCC 26659 / Pp 5 / PN500</strain>
    </source>
</reference>
<dbReference type="RefSeq" id="XP_020428322.1">
    <property type="nucleotide sequence ID" value="XM_020581182.1"/>
</dbReference>